<evidence type="ECO:0000313" key="1">
    <source>
        <dbReference type="EMBL" id="MBC2602980.1"/>
    </source>
</evidence>
<dbReference type="AlphaFoldDB" id="A0A7X1AZR9"/>
<protein>
    <submittedName>
        <fullName evidence="1">Uncharacterized protein</fullName>
    </submittedName>
</protein>
<organism evidence="1 2">
    <name type="scientific">Puniceicoccus vermicola</name>
    <dbReference type="NCBI Taxonomy" id="388746"/>
    <lineage>
        <taxon>Bacteria</taxon>
        <taxon>Pseudomonadati</taxon>
        <taxon>Verrucomicrobiota</taxon>
        <taxon>Opitutia</taxon>
        <taxon>Puniceicoccales</taxon>
        <taxon>Puniceicoccaceae</taxon>
        <taxon>Puniceicoccus</taxon>
    </lineage>
</organism>
<name>A0A7X1AZR9_9BACT</name>
<evidence type="ECO:0000313" key="2">
    <source>
        <dbReference type="Proteomes" id="UP000525652"/>
    </source>
</evidence>
<reference evidence="1 2" key="1">
    <citation type="submission" date="2020-07" db="EMBL/GenBank/DDBJ databases">
        <authorList>
            <person name="Feng X."/>
        </authorList>
    </citation>
    <scope>NUCLEOTIDE SEQUENCE [LARGE SCALE GENOMIC DNA]</scope>
    <source>
        <strain evidence="1 2">JCM14086</strain>
    </source>
</reference>
<sequence>MKLVRSPAKSPTLPSAGLSLPLRAVFWASFLCAIPFLGKAEKASIELRGQSPDRRDFFATGVCGFAEEEIMVPLRMESPQGGIWKLEAEWLQVSGNSAAPIAGRQVVVEEVSFAESSSQSIEAVVKLPKVERESKVIVRFLATRTDGADPETSVATIAGYVFPDPEGEDGLITALRSAAKASRFRVEGEAPRIREFFTVWDIPFDGGSSAETGGVVFYEGTVPPGSATRDARWLWFAPPDALMPGIYPPARSGDKATKITLPLLEDLQTDPFAQKTLLYLVQPITSDLVP</sequence>
<dbReference type="EMBL" id="JACHVA010000111">
    <property type="protein sequence ID" value="MBC2602980.1"/>
    <property type="molecule type" value="Genomic_DNA"/>
</dbReference>
<accession>A0A7X1AZR9</accession>
<proteinExistence type="predicted"/>
<gene>
    <name evidence="1" type="ORF">H5P30_14445</name>
</gene>
<comment type="caution">
    <text evidence="1">The sequence shown here is derived from an EMBL/GenBank/DDBJ whole genome shotgun (WGS) entry which is preliminary data.</text>
</comment>
<dbReference type="RefSeq" id="WP_185693629.1">
    <property type="nucleotide sequence ID" value="NZ_JACHVA010000111.1"/>
</dbReference>
<keyword evidence="2" id="KW-1185">Reference proteome</keyword>
<dbReference type="Proteomes" id="UP000525652">
    <property type="component" value="Unassembled WGS sequence"/>
</dbReference>